<reference evidence="1" key="1">
    <citation type="submission" date="2016-04" db="EMBL/GenBank/DDBJ databases">
        <authorList>
            <person name="Evans L.H."/>
            <person name="Alamgir A."/>
            <person name="Owens N."/>
            <person name="Weber N.D."/>
            <person name="Virtaneva K."/>
            <person name="Barbian K."/>
            <person name="Babar A."/>
            <person name="Rosenke K."/>
        </authorList>
    </citation>
    <scope>NUCLEOTIDE SEQUENCE [LARGE SCALE GENOMIC DNA]</scope>
    <source>
        <strain evidence="1">CBS 101.48</strain>
    </source>
</reference>
<evidence type="ECO:0000313" key="2">
    <source>
        <dbReference type="Proteomes" id="UP000078561"/>
    </source>
</evidence>
<dbReference type="AlphaFoldDB" id="A0A168T018"/>
<gene>
    <name evidence="1" type="primary">ABSGL_14912.1 scaffold 15133</name>
</gene>
<sequence length="237" mass="26097">MILDGGCTPCIISRNLAIYLEFTELDAIQTQLMMASGNTVAPRGVLKNLQILVGNSKTIEVDAICLDVQDYGFINDKEVKLAVSYQHTQLTGNSTNQRLNEELNNDGLSDLSDDDTMDTASSYLVAFAGLAETTDSGSLTEFDNRLGSLPERIRSNQVIKELGIMSSVMDLITSHVDCFGTNYEHLKQTGVTELHVKTGDHQPIYRRPYGNLSSKEKEFLQAEVTQMVNNGIIIPTT</sequence>
<dbReference type="EMBL" id="LT554999">
    <property type="protein sequence ID" value="SAM09238.1"/>
    <property type="molecule type" value="Genomic_DNA"/>
</dbReference>
<dbReference type="Proteomes" id="UP000078561">
    <property type="component" value="Unassembled WGS sequence"/>
</dbReference>
<keyword evidence="2" id="KW-1185">Reference proteome</keyword>
<dbReference type="InParanoid" id="A0A168T018"/>
<proteinExistence type="predicted"/>
<evidence type="ECO:0000313" key="1">
    <source>
        <dbReference type="EMBL" id="SAM09238.1"/>
    </source>
</evidence>
<organism evidence="1">
    <name type="scientific">Absidia glauca</name>
    <name type="common">Pin mould</name>
    <dbReference type="NCBI Taxonomy" id="4829"/>
    <lineage>
        <taxon>Eukaryota</taxon>
        <taxon>Fungi</taxon>
        <taxon>Fungi incertae sedis</taxon>
        <taxon>Mucoromycota</taxon>
        <taxon>Mucoromycotina</taxon>
        <taxon>Mucoromycetes</taxon>
        <taxon>Mucorales</taxon>
        <taxon>Cunninghamellaceae</taxon>
        <taxon>Absidia</taxon>
    </lineage>
</organism>
<dbReference type="STRING" id="4829.A0A168T018"/>
<protein>
    <submittedName>
        <fullName evidence="1">Uncharacterized protein</fullName>
    </submittedName>
</protein>
<accession>A0A168T018</accession>
<dbReference type="OrthoDB" id="2289688at2759"/>
<name>A0A168T018_ABSGL</name>